<proteinExistence type="predicted"/>
<accession>A0AAC8PQ82</accession>
<feature type="compositionally biased region" description="Polar residues" evidence="1">
    <location>
        <begin position="1"/>
        <end position="15"/>
    </location>
</feature>
<protein>
    <submittedName>
        <fullName evidence="2">Uncharacterized protein</fullName>
    </submittedName>
</protein>
<name>A0AAC8PQ82_9BACI</name>
<dbReference type="AlphaFoldDB" id="A0AAC8PQ82"/>
<sequence>MNVTIQAKTLPSEASSAPEGNEKSSPLSSHRSGNLWKVTHKKRLTSVSQAVEKVSAAFIFSVFLIDHRVNLL</sequence>
<gene>
    <name evidence="2" type="ORF">AAV35_001990</name>
</gene>
<feature type="region of interest" description="Disordered" evidence="1">
    <location>
        <begin position="1"/>
        <end position="34"/>
    </location>
</feature>
<dbReference type="KEGG" id="sje:AAV35_001990"/>
<feature type="compositionally biased region" description="Polar residues" evidence="1">
    <location>
        <begin position="23"/>
        <end position="32"/>
    </location>
</feature>
<evidence type="ECO:0000313" key="3">
    <source>
        <dbReference type="Proteomes" id="UP000092654"/>
    </source>
</evidence>
<dbReference type="Proteomes" id="UP000092654">
    <property type="component" value="Chromosome"/>
</dbReference>
<organism evidence="2 3">
    <name type="scientific">Salimicrobium jeotgali</name>
    <dbReference type="NCBI Taxonomy" id="1230341"/>
    <lineage>
        <taxon>Bacteria</taxon>
        <taxon>Bacillati</taxon>
        <taxon>Bacillota</taxon>
        <taxon>Bacilli</taxon>
        <taxon>Bacillales</taxon>
        <taxon>Bacillaceae</taxon>
        <taxon>Salimicrobium</taxon>
    </lineage>
</organism>
<evidence type="ECO:0000256" key="1">
    <source>
        <dbReference type="SAM" id="MobiDB-lite"/>
    </source>
</evidence>
<dbReference type="EMBL" id="CP011361">
    <property type="protein sequence ID" value="AKG03677.1"/>
    <property type="molecule type" value="Genomic_DNA"/>
</dbReference>
<reference evidence="3" key="1">
    <citation type="submission" date="2015-06" db="EMBL/GenBank/DDBJ databases">
        <title>Salimicrobium jeotgali MJ3, isolated from Myulchi jeot, a traditional Korean fermented seafood.</title>
        <authorList>
            <person name="Kim K.H."/>
            <person name="Jeon C.O."/>
            <person name="Jin H.M."/>
        </authorList>
    </citation>
    <scope>NUCLEOTIDE SEQUENCE [LARGE SCALE GENOMIC DNA]</scope>
    <source>
        <strain evidence="3">MJ3</strain>
    </source>
</reference>
<evidence type="ECO:0000313" key="2">
    <source>
        <dbReference type="EMBL" id="AKG03677.1"/>
    </source>
</evidence>